<dbReference type="EMBL" id="JAOWKZ010000002">
    <property type="protein sequence ID" value="MCV2872198.1"/>
    <property type="molecule type" value="Genomic_DNA"/>
</dbReference>
<sequence length="319" mass="34595">MRKAETVTFGGSGLDRAAWLRGKAEDLSAHMTDGSACILPIWRGKPLFASHAAAWVARGHPVLETAAETPVFLGLDEGQARFAADISAWEPETGDTPPAGVFFDPTEQRHPALPDDYRFAELRGVMADLTPRDAELVATAKAILGWHRSHRFCSACGQPSAVADGGWQRRCATCGTFHFPRTDPVVIMLITRGNKTLLGRSPGWPEGMYSCLAGFVEPGESLEAAVRREVAEETGVRVGPVRYLASQPWPYPSSLMIGCTGEAVTDEITVDPHEIEDAIWVSREDVALALSGEHPTIRRPRNGAIAGFLLANWVADRLD</sequence>
<dbReference type="GO" id="GO:0016787">
    <property type="term" value="F:hydrolase activity"/>
    <property type="evidence" value="ECO:0007669"/>
    <property type="project" value="UniProtKB-KW"/>
</dbReference>
<organism evidence="11 12">
    <name type="scientific">Albidovulum litorale</name>
    <dbReference type="NCBI Taxonomy" id="2984134"/>
    <lineage>
        <taxon>Bacteria</taxon>
        <taxon>Pseudomonadati</taxon>
        <taxon>Pseudomonadota</taxon>
        <taxon>Alphaproteobacteria</taxon>
        <taxon>Rhodobacterales</taxon>
        <taxon>Paracoccaceae</taxon>
        <taxon>Albidovulum</taxon>
    </lineage>
</organism>
<reference evidence="11 12" key="1">
    <citation type="submission" date="2022-10" db="EMBL/GenBank/DDBJ databases">
        <title>Defluviimonas sp. nov., isolated from ocean surface sediments.</title>
        <authorList>
            <person name="He W."/>
            <person name="Wang L."/>
            <person name="Zhang D.-F."/>
        </authorList>
    </citation>
    <scope>NUCLEOTIDE SEQUENCE [LARGE SCALE GENOMIC DNA]</scope>
    <source>
        <strain evidence="11 12">WL0050</strain>
    </source>
</reference>
<evidence type="ECO:0000256" key="1">
    <source>
        <dbReference type="ARBA" id="ARBA00001946"/>
    </source>
</evidence>
<dbReference type="PANTHER" id="PTHR42904:SF6">
    <property type="entry name" value="NAD-CAPPED RNA HYDROLASE NUDT12"/>
    <property type="match status" value="1"/>
</dbReference>
<dbReference type="Pfam" id="PF09296">
    <property type="entry name" value="NUDIX-like"/>
    <property type="match status" value="1"/>
</dbReference>
<dbReference type="InterPro" id="IPR015797">
    <property type="entry name" value="NUDIX_hydrolase-like_dom_sf"/>
</dbReference>
<evidence type="ECO:0000259" key="10">
    <source>
        <dbReference type="PROSITE" id="PS51462"/>
    </source>
</evidence>
<evidence type="ECO:0000256" key="4">
    <source>
        <dbReference type="ARBA" id="ARBA00012381"/>
    </source>
</evidence>
<dbReference type="Proteomes" id="UP001652564">
    <property type="component" value="Unassembled WGS sequence"/>
</dbReference>
<evidence type="ECO:0000256" key="5">
    <source>
        <dbReference type="ARBA" id="ARBA00022723"/>
    </source>
</evidence>
<dbReference type="Gene3D" id="3.90.79.20">
    <property type="match status" value="1"/>
</dbReference>
<dbReference type="Gene3D" id="3.90.79.10">
    <property type="entry name" value="Nucleoside Triphosphate Pyrophosphohydrolase"/>
    <property type="match status" value="1"/>
</dbReference>
<dbReference type="InterPro" id="IPR020084">
    <property type="entry name" value="NUDIX_hydrolase_CS"/>
</dbReference>
<evidence type="ECO:0000256" key="6">
    <source>
        <dbReference type="ARBA" id="ARBA00022801"/>
    </source>
</evidence>
<evidence type="ECO:0000313" key="11">
    <source>
        <dbReference type="EMBL" id="MCV2872198.1"/>
    </source>
</evidence>
<dbReference type="PROSITE" id="PS00893">
    <property type="entry name" value="NUDIX_BOX"/>
    <property type="match status" value="1"/>
</dbReference>
<dbReference type="NCBIfam" id="NF001299">
    <property type="entry name" value="PRK00241.1"/>
    <property type="match status" value="1"/>
</dbReference>
<dbReference type="SUPFAM" id="SSF55811">
    <property type="entry name" value="Nudix"/>
    <property type="match status" value="1"/>
</dbReference>
<dbReference type="Pfam" id="PF00293">
    <property type="entry name" value="NUDIX"/>
    <property type="match status" value="1"/>
</dbReference>
<keyword evidence="5" id="KW-0479">Metal-binding</keyword>
<keyword evidence="12" id="KW-1185">Reference proteome</keyword>
<comment type="similarity">
    <text evidence="3">Belongs to the Nudix hydrolase family. NudC subfamily.</text>
</comment>
<dbReference type="EC" id="3.6.1.22" evidence="4"/>
<evidence type="ECO:0000256" key="2">
    <source>
        <dbReference type="ARBA" id="ARBA00001947"/>
    </source>
</evidence>
<dbReference type="InterPro" id="IPR000086">
    <property type="entry name" value="NUDIX_hydrolase_dom"/>
</dbReference>
<protein>
    <recommendedName>
        <fullName evidence="4">NAD(+) diphosphatase</fullName>
        <ecNumber evidence="4">3.6.1.22</ecNumber>
    </recommendedName>
</protein>
<dbReference type="RefSeq" id="WP_263739384.1">
    <property type="nucleotide sequence ID" value="NZ_JAOWKZ010000002.1"/>
</dbReference>
<keyword evidence="7" id="KW-0460">Magnesium</keyword>
<comment type="cofactor">
    <cofactor evidence="1">
        <name>Mg(2+)</name>
        <dbReference type="ChEBI" id="CHEBI:18420"/>
    </cofactor>
</comment>
<gene>
    <name evidence="11" type="primary">nudC</name>
    <name evidence="11" type="ORF">OEZ71_07795</name>
</gene>
<comment type="cofactor">
    <cofactor evidence="2">
        <name>Zn(2+)</name>
        <dbReference type="ChEBI" id="CHEBI:29105"/>
    </cofactor>
</comment>
<dbReference type="PANTHER" id="PTHR42904">
    <property type="entry name" value="NUDIX HYDROLASE, NUDC SUBFAMILY"/>
    <property type="match status" value="1"/>
</dbReference>
<dbReference type="InterPro" id="IPR049734">
    <property type="entry name" value="NudC-like_C"/>
</dbReference>
<evidence type="ECO:0000256" key="8">
    <source>
        <dbReference type="ARBA" id="ARBA00023027"/>
    </source>
</evidence>
<evidence type="ECO:0000313" key="12">
    <source>
        <dbReference type="Proteomes" id="UP001652564"/>
    </source>
</evidence>
<name>A0ABT2ZM72_9RHOB</name>
<proteinExistence type="inferred from homology"/>
<evidence type="ECO:0000256" key="9">
    <source>
        <dbReference type="ARBA" id="ARBA00023679"/>
    </source>
</evidence>
<feature type="domain" description="Nudix hydrolase" evidence="10">
    <location>
        <begin position="180"/>
        <end position="304"/>
    </location>
</feature>
<dbReference type="InterPro" id="IPR015376">
    <property type="entry name" value="Znr_NADH_PPase"/>
</dbReference>
<evidence type="ECO:0000256" key="3">
    <source>
        <dbReference type="ARBA" id="ARBA00009595"/>
    </source>
</evidence>
<dbReference type="InterPro" id="IPR015375">
    <property type="entry name" value="NADH_PPase-like_N"/>
</dbReference>
<comment type="caution">
    <text evidence="11">The sequence shown here is derived from an EMBL/GenBank/DDBJ whole genome shotgun (WGS) entry which is preliminary data.</text>
</comment>
<comment type="catalytic activity">
    <reaction evidence="9">
        <text>a 5'-end NAD(+)-phospho-ribonucleoside in mRNA + H2O = a 5'-end phospho-adenosine-phospho-ribonucleoside in mRNA + beta-nicotinamide D-ribonucleotide + 2 H(+)</text>
        <dbReference type="Rhea" id="RHEA:60876"/>
        <dbReference type="Rhea" id="RHEA-COMP:15698"/>
        <dbReference type="Rhea" id="RHEA-COMP:15719"/>
        <dbReference type="ChEBI" id="CHEBI:14649"/>
        <dbReference type="ChEBI" id="CHEBI:15377"/>
        <dbReference type="ChEBI" id="CHEBI:15378"/>
        <dbReference type="ChEBI" id="CHEBI:144029"/>
        <dbReference type="ChEBI" id="CHEBI:144051"/>
    </reaction>
    <physiologicalReaction direction="left-to-right" evidence="9">
        <dbReference type="Rhea" id="RHEA:60877"/>
    </physiologicalReaction>
</comment>
<evidence type="ECO:0000256" key="7">
    <source>
        <dbReference type="ARBA" id="ARBA00022842"/>
    </source>
</evidence>
<dbReference type="CDD" id="cd03429">
    <property type="entry name" value="NUDIX_NADH_pyrophosphatase_Nudt13"/>
    <property type="match status" value="1"/>
</dbReference>
<dbReference type="InterPro" id="IPR050241">
    <property type="entry name" value="NAD-cap_RNA_hydrolase_NudC"/>
</dbReference>
<dbReference type="PROSITE" id="PS51462">
    <property type="entry name" value="NUDIX"/>
    <property type="match status" value="1"/>
</dbReference>
<keyword evidence="8" id="KW-0520">NAD</keyword>
<accession>A0ABT2ZM72</accession>
<keyword evidence="6 11" id="KW-0378">Hydrolase</keyword>
<dbReference type="Pfam" id="PF09297">
    <property type="entry name" value="Zn_ribbon_NUD"/>
    <property type="match status" value="1"/>
</dbReference>